<protein>
    <submittedName>
        <fullName evidence="1">Uncharacterized protein</fullName>
    </submittedName>
</protein>
<dbReference type="OrthoDB" id="6777526at2759"/>
<keyword evidence="2" id="KW-1185">Reference proteome</keyword>
<evidence type="ECO:0000313" key="1">
    <source>
        <dbReference type="EMBL" id="GBM59049.1"/>
    </source>
</evidence>
<proteinExistence type="predicted"/>
<comment type="caution">
    <text evidence="1">The sequence shown here is derived from an EMBL/GenBank/DDBJ whole genome shotgun (WGS) entry which is preliminary data.</text>
</comment>
<accession>A0A4Y2H1J9</accession>
<organism evidence="1 2">
    <name type="scientific">Araneus ventricosus</name>
    <name type="common">Orbweaver spider</name>
    <name type="synonym">Epeira ventricosa</name>
    <dbReference type="NCBI Taxonomy" id="182803"/>
    <lineage>
        <taxon>Eukaryota</taxon>
        <taxon>Metazoa</taxon>
        <taxon>Ecdysozoa</taxon>
        <taxon>Arthropoda</taxon>
        <taxon>Chelicerata</taxon>
        <taxon>Arachnida</taxon>
        <taxon>Araneae</taxon>
        <taxon>Araneomorphae</taxon>
        <taxon>Entelegynae</taxon>
        <taxon>Araneoidea</taxon>
        <taxon>Araneidae</taxon>
        <taxon>Araneus</taxon>
    </lineage>
</organism>
<reference evidence="1 2" key="1">
    <citation type="journal article" date="2019" name="Sci. Rep.">
        <title>Orb-weaving spider Araneus ventricosus genome elucidates the spidroin gene catalogue.</title>
        <authorList>
            <person name="Kono N."/>
            <person name="Nakamura H."/>
            <person name="Ohtoshi R."/>
            <person name="Moran D.A.P."/>
            <person name="Shinohara A."/>
            <person name="Yoshida Y."/>
            <person name="Fujiwara M."/>
            <person name="Mori M."/>
            <person name="Tomita M."/>
            <person name="Arakawa K."/>
        </authorList>
    </citation>
    <scope>NUCLEOTIDE SEQUENCE [LARGE SCALE GENOMIC DNA]</scope>
</reference>
<dbReference type="EMBL" id="BGPR01001663">
    <property type="protein sequence ID" value="GBM59049.1"/>
    <property type="molecule type" value="Genomic_DNA"/>
</dbReference>
<dbReference type="AlphaFoldDB" id="A0A4Y2H1J9"/>
<sequence length="96" mass="11120">MKSTVIFLSPLVESCLPGEILVAWERSRNMKDASQVEDRSLEKLMNFLKQEVKGEEMVELARIGFSSPYKRKKPLKASFQNFPFNNREKKANEIIV</sequence>
<gene>
    <name evidence="1" type="ORF">AVEN_7427_1</name>
</gene>
<evidence type="ECO:0000313" key="2">
    <source>
        <dbReference type="Proteomes" id="UP000499080"/>
    </source>
</evidence>
<name>A0A4Y2H1J9_ARAVE</name>
<dbReference type="Proteomes" id="UP000499080">
    <property type="component" value="Unassembled WGS sequence"/>
</dbReference>